<feature type="compositionally biased region" description="Basic and acidic residues" evidence="4">
    <location>
        <begin position="1270"/>
        <end position="1293"/>
    </location>
</feature>
<dbReference type="PANTHER" id="PTHR47764:SF2">
    <property type="entry name" value="UBIQUITIN-LIKE PROTEASE FAMILY PROFILE DOMAIN-CONTAINING PROTEIN"/>
    <property type="match status" value="1"/>
</dbReference>
<dbReference type="Proteomes" id="UP001497392">
    <property type="component" value="Unassembled WGS sequence"/>
</dbReference>
<keyword evidence="7" id="KW-1185">Reference proteome</keyword>
<feature type="domain" description="Ubiquitin-like protease family profile" evidence="5">
    <location>
        <begin position="411"/>
        <end position="617"/>
    </location>
</feature>
<feature type="compositionally biased region" description="Basic and acidic residues" evidence="4">
    <location>
        <begin position="860"/>
        <end position="873"/>
    </location>
</feature>
<dbReference type="InterPro" id="IPR003653">
    <property type="entry name" value="Peptidase_C48_C"/>
</dbReference>
<feature type="region of interest" description="Disordered" evidence="4">
    <location>
        <begin position="709"/>
        <end position="876"/>
    </location>
</feature>
<gene>
    <name evidence="6" type="primary">g10521</name>
    <name evidence="6" type="ORF">VP750_LOCUS9438</name>
</gene>
<feature type="compositionally biased region" description="Basic residues" evidence="4">
    <location>
        <begin position="1327"/>
        <end position="1347"/>
    </location>
</feature>
<feature type="compositionally biased region" description="Low complexity" evidence="4">
    <location>
        <begin position="1226"/>
        <end position="1250"/>
    </location>
</feature>
<feature type="region of interest" description="Disordered" evidence="4">
    <location>
        <begin position="1226"/>
        <end position="1451"/>
    </location>
</feature>
<evidence type="ECO:0000259" key="5">
    <source>
        <dbReference type="PROSITE" id="PS50600"/>
    </source>
</evidence>
<proteinExistence type="inferred from homology"/>
<feature type="compositionally biased region" description="Low complexity" evidence="4">
    <location>
        <begin position="798"/>
        <end position="807"/>
    </location>
</feature>
<comment type="caution">
    <text evidence="6">The sequence shown here is derived from an EMBL/GenBank/DDBJ whole genome shotgun (WGS) entry which is preliminary data.</text>
</comment>
<feature type="region of interest" description="Disordered" evidence="4">
    <location>
        <begin position="290"/>
        <end position="390"/>
    </location>
</feature>
<feature type="compositionally biased region" description="Acidic residues" evidence="4">
    <location>
        <begin position="1031"/>
        <end position="1042"/>
    </location>
</feature>
<keyword evidence="3" id="KW-0378">Hydrolase</keyword>
<evidence type="ECO:0000313" key="6">
    <source>
        <dbReference type="EMBL" id="CAL5227532.1"/>
    </source>
</evidence>
<sequence>MCQREHQLTLPEPDGRVGILAKLEAEVEAGHSLSDEQLAERYGKYSPEKLQEKLDRAKKLVADGQVQRTGNVDLPEMVAELEHELKRRERETSKTWLAKAKDAQRKKSPSATTGAEHESRKHHSQLALDGVHRITQPSVMQGRHMSANKGRPNGSVGNKQVAAALQGSGKGLFVTPQTGQKKARINALQFQSSGGAAAGTPMQQCVTCKKSVPVGGSIEADQTVEDDPFADLRDYSDQETADTIADEAGPSSLPHKENMRPVAERISGHTRAQQPRRDLVDTRTIAVPSLKGLSGNAGSAVEGRLRSAAPKEGTDPEAFYSLRSGASPQQQREDSPGPPRRQSTRGQKRKAEQSNEPITLDDSDEEEGAAGADKAEPVPRRTTRSTAYKGPADTFKGLKALYPEDGGPGAVEVVPGDLVRLQPGEFLNDTIIDFYMRWIWQHLPEATQKRCYFFNSFFYKKLSEKQAGVGPLTASGRCEAAKAAHERVRKWTKGVDIFEKDFLFLPIHDHLHWSLVIICHPGVPAEEDSCTPWILHLDSMTSGHSTPKIKKELLAYLTQEWDQKVTQGGESRPALWAIGHREEPMRKLDIGVKRLALPLQDNFCDCGLFLLTYTDYFTHSLPPAIRTKNRKSLEPNELEGLSTYPLFMQKHWFQPDNAGALRAHIKTIVLELFLAQVPESQKEALADALTFARTEVEEYREDSQVPKYLSPAEYEGAGQEKREALKRERDEKAARAARDKADKAASKEDRVERAAKLAAAAERRMSQGQIDISKEVVPRIPDTNDEGEGRPARRAGARRSGSVAPSSNGSGDIEVNLDDDVTPSATPSRQLRSPAERSPTAKVAAAMAEKLQQNNQEPEVASRQKGKADLDSRNRKRAKHIISDGEEASDLEVGGTLEPGQIVCHETLLLKPEYAGRFKFKWRFSPPRVLVADLSKCSALGPSEGDWRSFPSEAAAEEWCEALDSAQADVSTSAPMRLENFQDCTVYHPGGADEAAPSIGAHPTPPECPYTTTHGAVVTTGGTHLPGLVDDGPEDLTADDGSEPQAEQIARPDPDDDQIRQIQAGFDVLRSVRGAAQPSHSLIGPCPEYLIEAAASKSAESLAQANAAAEQLKQEVLPGGIGARHDTGNVPQQLGCADITPSEGARRYRIGVQNLLGILKPSMKEPLAFAEPQKVYQRHGKHIEKRQKSCADMPDIETSSEAAQGGDCTAGRAEDSHIDLTSDCEAPAAHAASGRAAAPSPSRRTAAPEAEANGNSCPAARWARSPSQSREAKVDCSNRQHRQGSESRHEHMQSKTQNKGSPPTTDSSQEPVDDSAGDSTYVPHKNDSRHKKDSWHKKECRHKRKKPERVVRPESATVEKVQDNLGHMKLQPDQDGAASTAAPREDATWRQAKRSATSSPLTPARKPLSAPQIRSDGKASHRPQWDSATAQPWHAAPPQQPRPISQHVPRG</sequence>
<keyword evidence="2" id="KW-0645">Protease</keyword>
<dbReference type="PROSITE" id="PS50600">
    <property type="entry name" value="ULP_PROTEASE"/>
    <property type="match status" value="1"/>
</dbReference>
<feature type="compositionally biased region" description="Basic and acidic residues" evidence="4">
    <location>
        <begin position="85"/>
        <end position="105"/>
    </location>
</feature>
<comment type="similarity">
    <text evidence="1">Belongs to the peptidase C48 family.</text>
</comment>
<feature type="compositionally biased region" description="Polar residues" evidence="4">
    <location>
        <begin position="1294"/>
        <end position="1310"/>
    </location>
</feature>
<evidence type="ECO:0000256" key="1">
    <source>
        <dbReference type="ARBA" id="ARBA00005234"/>
    </source>
</evidence>
<dbReference type="Gene3D" id="3.30.310.130">
    <property type="entry name" value="Ubiquitin-related"/>
    <property type="match status" value="1"/>
</dbReference>
<accession>A0ABP1G5Z0</accession>
<reference evidence="6 7" key="1">
    <citation type="submission" date="2024-06" db="EMBL/GenBank/DDBJ databases">
        <authorList>
            <person name="Kraege A."/>
            <person name="Thomma B."/>
        </authorList>
    </citation>
    <scope>NUCLEOTIDE SEQUENCE [LARGE SCALE GENOMIC DNA]</scope>
</reference>
<feature type="compositionally biased region" description="Basic and acidic residues" evidence="4">
    <location>
        <begin position="718"/>
        <end position="765"/>
    </location>
</feature>
<name>A0ABP1G5Z0_9CHLO</name>
<dbReference type="EMBL" id="CAXHTA020000017">
    <property type="protein sequence ID" value="CAL5227532.1"/>
    <property type="molecule type" value="Genomic_DNA"/>
</dbReference>
<evidence type="ECO:0000256" key="2">
    <source>
        <dbReference type="ARBA" id="ARBA00022670"/>
    </source>
</evidence>
<feature type="region of interest" description="Disordered" evidence="4">
    <location>
        <begin position="1029"/>
        <end position="1058"/>
    </location>
</feature>
<evidence type="ECO:0000313" key="7">
    <source>
        <dbReference type="Proteomes" id="UP001497392"/>
    </source>
</evidence>
<dbReference type="Gene3D" id="1.10.418.20">
    <property type="match status" value="1"/>
</dbReference>
<dbReference type="SUPFAM" id="SSF54001">
    <property type="entry name" value="Cysteine proteinases"/>
    <property type="match status" value="1"/>
</dbReference>
<feature type="region of interest" description="Disordered" evidence="4">
    <location>
        <begin position="1178"/>
        <end position="1214"/>
    </location>
</feature>
<evidence type="ECO:0000256" key="3">
    <source>
        <dbReference type="ARBA" id="ARBA00022801"/>
    </source>
</evidence>
<feature type="compositionally biased region" description="Acidic residues" evidence="4">
    <location>
        <begin position="359"/>
        <end position="368"/>
    </location>
</feature>
<protein>
    <submittedName>
        <fullName evidence="6">G10521 protein</fullName>
    </submittedName>
</protein>
<dbReference type="PANTHER" id="PTHR47764">
    <property type="entry name" value="UBIQUITIN-LIKE-SPECIFIC PROTEASE 2B-RELATED"/>
    <property type="match status" value="1"/>
</dbReference>
<organism evidence="6 7">
    <name type="scientific">Coccomyxa viridis</name>
    <dbReference type="NCBI Taxonomy" id="1274662"/>
    <lineage>
        <taxon>Eukaryota</taxon>
        <taxon>Viridiplantae</taxon>
        <taxon>Chlorophyta</taxon>
        <taxon>core chlorophytes</taxon>
        <taxon>Trebouxiophyceae</taxon>
        <taxon>Trebouxiophyceae incertae sedis</taxon>
        <taxon>Coccomyxaceae</taxon>
        <taxon>Coccomyxa</taxon>
    </lineage>
</organism>
<dbReference type="Pfam" id="PF02902">
    <property type="entry name" value="Peptidase_C48"/>
    <property type="match status" value="1"/>
</dbReference>
<dbReference type="InterPro" id="IPR038765">
    <property type="entry name" value="Papain-like_cys_pep_sf"/>
</dbReference>
<evidence type="ECO:0000256" key="4">
    <source>
        <dbReference type="SAM" id="MobiDB-lite"/>
    </source>
</evidence>
<feature type="region of interest" description="Disordered" evidence="4">
    <location>
        <begin position="85"/>
        <end position="124"/>
    </location>
</feature>